<evidence type="ECO:0000256" key="1">
    <source>
        <dbReference type="SAM" id="MobiDB-lite"/>
    </source>
</evidence>
<dbReference type="EMBL" id="CAJNNV010017398">
    <property type="protein sequence ID" value="CAE8605123.1"/>
    <property type="molecule type" value="Genomic_DNA"/>
</dbReference>
<keyword evidence="3" id="KW-1185">Reference proteome</keyword>
<name>A0A813F4Q9_POLGL</name>
<organism evidence="2 3">
    <name type="scientific">Polarella glacialis</name>
    <name type="common">Dinoflagellate</name>
    <dbReference type="NCBI Taxonomy" id="89957"/>
    <lineage>
        <taxon>Eukaryota</taxon>
        <taxon>Sar</taxon>
        <taxon>Alveolata</taxon>
        <taxon>Dinophyceae</taxon>
        <taxon>Suessiales</taxon>
        <taxon>Suessiaceae</taxon>
        <taxon>Polarella</taxon>
    </lineage>
</organism>
<sequence length="91" mass="10437">NHQCRFDHSSSGRGSGWKQDAEPNGQQQQNKQQNHQQQHQQQHQHHPGRIMPVRGQLLLPRKQAAEGVLATARLLHVVTRECSRPCTSRSY</sequence>
<proteinExistence type="predicted"/>
<accession>A0A813F4Q9</accession>
<protein>
    <submittedName>
        <fullName evidence="2">Uncharacterized protein</fullName>
    </submittedName>
</protein>
<feature type="region of interest" description="Disordered" evidence="1">
    <location>
        <begin position="1"/>
        <end position="55"/>
    </location>
</feature>
<dbReference type="Proteomes" id="UP000654075">
    <property type="component" value="Unassembled WGS sequence"/>
</dbReference>
<feature type="compositionally biased region" description="Basic and acidic residues" evidence="1">
    <location>
        <begin position="1"/>
        <end position="10"/>
    </location>
</feature>
<evidence type="ECO:0000313" key="3">
    <source>
        <dbReference type="Proteomes" id="UP000654075"/>
    </source>
</evidence>
<gene>
    <name evidence="2" type="ORF">PGLA1383_LOCUS23256</name>
</gene>
<feature type="non-terminal residue" evidence="2">
    <location>
        <position position="1"/>
    </location>
</feature>
<feature type="compositionally biased region" description="Low complexity" evidence="1">
    <location>
        <begin position="26"/>
        <end position="41"/>
    </location>
</feature>
<reference evidence="2" key="1">
    <citation type="submission" date="2021-02" db="EMBL/GenBank/DDBJ databases">
        <authorList>
            <person name="Dougan E. K."/>
            <person name="Rhodes N."/>
            <person name="Thang M."/>
            <person name="Chan C."/>
        </authorList>
    </citation>
    <scope>NUCLEOTIDE SEQUENCE</scope>
</reference>
<comment type="caution">
    <text evidence="2">The sequence shown here is derived from an EMBL/GenBank/DDBJ whole genome shotgun (WGS) entry which is preliminary data.</text>
</comment>
<evidence type="ECO:0000313" key="2">
    <source>
        <dbReference type="EMBL" id="CAE8605123.1"/>
    </source>
</evidence>
<dbReference type="AlphaFoldDB" id="A0A813F4Q9"/>